<keyword evidence="4" id="KW-1185">Reference proteome</keyword>
<name>M2QSF1_CERS8</name>
<dbReference type="STRING" id="914234.M2QSF1"/>
<dbReference type="PANTHER" id="PTHR12832:SF11">
    <property type="entry name" value="LD23868P"/>
    <property type="match status" value="1"/>
</dbReference>
<dbReference type="Pfam" id="PF05794">
    <property type="entry name" value="Tcp11"/>
    <property type="match status" value="1"/>
</dbReference>
<feature type="region of interest" description="Disordered" evidence="2">
    <location>
        <begin position="732"/>
        <end position="757"/>
    </location>
</feature>
<dbReference type="EMBL" id="KB445793">
    <property type="protein sequence ID" value="EMD39953.1"/>
    <property type="molecule type" value="Genomic_DNA"/>
</dbReference>
<evidence type="ECO:0000256" key="2">
    <source>
        <dbReference type="SAM" id="MobiDB-lite"/>
    </source>
</evidence>
<dbReference type="AlphaFoldDB" id="M2QSF1"/>
<evidence type="ECO:0000256" key="1">
    <source>
        <dbReference type="ARBA" id="ARBA00010954"/>
    </source>
</evidence>
<evidence type="ECO:0000313" key="3">
    <source>
        <dbReference type="EMBL" id="EMD39953.1"/>
    </source>
</evidence>
<dbReference type="InterPro" id="IPR008862">
    <property type="entry name" value="Tcp11"/>
</dbReference>
<protein>
    <recommendedName>
        <fullName evidence="5">Tcp11-domain-containing protein</fullName>
    </recommendedName>
</protein>
<feature type="compositionally biased region" description="Low complexity" evidence="2">
    <location>
        <begin position="51"/>
        <end position="61"/>
    </location>
</feature>
<evidence type="ECO:0008006" key="5">
    <source>
        <dbReference type="Google" id="ProtNLM"/>
    </source>
</evidence>
<accession>M2QSF1</accession>
<feature type="compositionally biased region" description="Low complexity" evidence="2">
    <location>
        <begin position="27"/>
        <end position="39"/>
    </location>
</feature>
<gene>
    <name evidence="3" type="ORF">CERSUDRAFT_112190</name>
</gene>
<reference evidence="3 4" key="1">
    <citation type="journal article" date="2012" name="Proc. Natl. Acad. Sci. U.S.A.">
        <title>Comparative genomics of Ceriporiopsis subvermispora and Phanerochaete chrysosporium provide insight into selective ligninolysis.</title>
        <authorList>
            <person name="Fernandez-Fueyo E."/>
            <person name="Ruiz-Duenas F.J."/>
            <person name="Ferreira P."/>
            <person name="Floudas D."/>
            <person name="Hibbett D.S."/>
            <person name="Canessa P."/>
            <person name="Larrondo L.F."/>
            <person name="James T.Y."/>
            <person name="Seelenfreund D."/>
            <person name="Lobos S."/>
            <person name="Polanco R."/>
            <person name="Tello M."/>
            <person name="Honda Y."/>
            <person name="Watanabe T."/>
            <person name="Watanabe T."/>
            <person name="Ryu J.S."/>
            <person name="Kubicek C.P."/>
            <person name="Schmoll M."/>
            <person name="Gaskell J."/>
            <person name="Hammel K.E."/>
            <person name="St John F.J."/>
            <person name="Vanden Wymelenberg A."/>
            <person name="Sabat G."/>
            <person name="Splinter BonDurant S."/>
            <person name="Syed K."/>
            <person name="Yadav J.S."/>
            <person name="Doddapaneni H."/>
            <person name="Subramanian V."/>
            <person name="Lavin J.L."/>
            <person name="Oguiza J.A."/>
            <person name="Perez G."/>
            <person name="Pisabarro A.G."/>
            <person name="Ramirez L."/>
            <person name="Santoyo F."/>
            <person name="Master E."/>
            <person name="Coutinho P.M."/>
            <person name="Henrissat B."/>
            <person name="Lombard V."/>
            <person name="Magnuson J.K."/>
            <person name="Kuees U."/>
            <person name="Hori C."/>
            <person name="Igarashi K."/>
            <person name="Samejima M."/>
            <person name="Held B.W."/>
            <person name="Barry K.W."/>
            <person name="LaButti K.M."/>
            <person name="Lapidus A."/>
            <person name="Lindquist E.A."/>
            <person name="Lucas S.M."/>
            <person name="Riley R."/>
            <person name="Salamov A.A."/>
            <person name="Hoffmeister D."/>
            <person name="Schwenk D."/>
            <person name="Hadar Y."/>
            <person name="Yarden O."/>
            <person name="de Vries R.P."/>
            <person name="Wiebenga A."/>
            <person name="Stenlid J."/>
            <person name="Eastwood D."/>
            <person name="Grigoriev I.V."/>
            <person name="Berka R.M."/>
            <person name="Blanchette R.A."/>
            <person name="Kersten P."/>
            <person name="Martinez A.T."/>
            <person name="Vicuna R."/>
            <person name="Cullen D."/>
        </authorList>
    </citation>
    <scope>NUCLEOTIDE SEQUENCE [LARGE SCALE GENOMIC DNA]</scope>
    <source>
        <strain evidence="3 4">B</strain>
    </source>
</reference>
<sequence length="792" mass="87547">MDNLAHGSAPVQSLTRKRKADSEECSSPDSSPDSTLDPSATRRCPQNTTERPPAAAAMPRALGDRDHDMLSPWPDASASQSDSATTAGASTSDGPSRPKRPRIEIPQSPSSPRRSRKGRPIGRLPASAIDPLMSRPGHLVETQDTGTISYRPGKGPGPANGTLSRRTRCQPIRRSSSDPVSTASVDPQSPHIPPHSPPINRETLKELDLEAILSNPQLRHDLLFDPGLQFRPTSSRRKREVAENYWLAVVRELECGCTCVTLDGEGKPADRRCICSAFPKPTSRAIIAFPALGNLMTVRVASRIRPLLVELGLTLSTIIEPPVPKGLEQYTPRDPANPQMQQNNAHLELLKSVLDVELIEQEIEHKVFNPAALFEAIGSVIRCHCAPMRDAAVHQMVSLAQSCIPGDPESTANAVRAIRLCFEIMELMKLDVANHQLQALRPYLLKSASSYELRAFQEYRQRGELSLDVTRDWIESAYRDLAANQALHSDPKSFLSSFDKQTRLVQITLATIKATIDLVFDPPPRPSIPFVPAPTPYSSPTLRPSYLLASYPRYPETLYLDYTRLSTLAAEAADHTALYMLLLLYRQLVHSSANSERAKDGVSPDELVNLKKEICSIGPQHLGQYLVPRTLQATRNGSRDTGKESKELATWLHELSAVLLQITRHATNPESRANLTTAEPVPDPQIPPAERKVLEVAHNWVIKHFQRTSPLYALMQERIRKKVTDAVVRVIIPPSPKPSPPDESSPQEPETTDGLEPLMPELNHLAERVAKLVTIHMGVYRPLYLQQGFVSA</sequence>
<evidence type="ECO:0000313" key="4">
    <source>
        <dbReference type="Proteomes" id="UP000016930"/>
    </source>
</evidence>
<feature type="compositionally biased region" description="Polar residues" evidence="2">
    <location>
        <begin position="173"/>
        <end position="187"/>
    </location>
</feature>
<feature type="region of interest" description="Disordered" evidence="2">
    <location>
        <begin position="1"/>
        <end position="198"/>
    </location>
</feature>
<feature type="compositionally biased region" description="Low complexity" evidence="2">
    <location>
        <begin position="71"/>
        <end position="95"/>
    </location>
</feature>
<dbReference type="OrthoDB" id="276323at2759"/>
<dbReference type="HOGENOM" id="CLU_011579_0_0_1"/>
<organism evidence="3 4">
    <name type="scientific">Ceriporiopsis subvermispora (strain B)</name>
    <name type="common">White-rot fungus</name>
    <name type="synonym">Gelatoporia subvermispora</name>
    <dbReference type="NCBI Taxonomy" id="914234"/>
    <lineage>
        <taxon>Eukaryota</taxon>
        <taxon>Fungi</taxon>
        <taxon>Dikarya</taxon>
        <taxon>Basidiomycota</taxon>
        <taxon>Agaricomycotina</taxon>
        <taxon>Agaricomycetes</taxon>
        <taxon>Polyporales</taxon>
        <taxon>Gelatoporiaceae</taxon>
        <taxon>Gelatoporia</taxon>
    </lineage>
</organism>
<dbReference type="GO" id="GO:0010737">
    <property type="term" value="P:protein kinase A signaling"/>
    <property type="evidence" value="ECO:0007669"/>
    <property type="project" value="TreeGrafter"/>
</dbReference>
<dbReference type="PANTHER" id="PTHR12832">
    <property type="entry name" value="TESTIS-SPECIFIC PROTEIN PBS13 T-COMPLEX 11"/>
    <property type="match status" value="1"/>
</dbReference>
<dbReference type="Proteomes" id="UP000016930">
    <property type="component" value="Unassembled WGS sequence"/>
</dbReference>
<proteinExistence type="inferred from homology"/>
<comment type="similarity">
    <text evidence="1">Belongs to the TCP11 family.</text>
</comment>
<feature type="compositionally biased region" description="Pro residues" evidence="2">
    <location>
        <begin position="733"/>
        <end position="743"/>
    </location>
</feature>